<comment type="similarity">
    <text evidence="1 6 7">Belongs to the bacterial ribosomal protein bL21 family.</text>
</comment>
<comment type="subunit">
    <text evidence="6">Part of the 50S ribosomal subunit. Contacts protein L20.</text>
</comment>
<keyword evidence="2 6" id="KW-0699">rRNA-binding</keyword>
<dbReference type="GO" id="GO:0003735">
    <property type="term" value="F:structural constituent of ribosome"/>
    <property type="evidence" value="ECO:0007669"/>
    <property type="project" value="InterPro"/>
</dbReference>
<evidence type="ECO:0000256" key="7">
    <source>
        <dbReference type="RuleBase" id="RU000562"/>
    </source>
</evidence>
<evidence type="ECO:0000313" key="8">
    <source>
        <dbReference type="EMBL" id="AMD91306.1"/>
    </source>
</evidence>
<evidence type="ECO:0000313" key="9">
    <source>
        <dbReference type="Proteomes" id="UP000069241"/>
    </source>
</evidence>
<dbReference type="GO" id="GO:0006412">
    <property type="term" value="P:translation"/>
    <property type="evidence" value="ECO:0007669"/>
    <property type="project" value="UniProtKB-UniRule"/>
</dbReference>
<evidence type="ECO:0000256" key="4">
    <source>
        <dbReference type="ARBA" id="ARBA00022980"/>
    </source>
</evidence>
<evidence type="ECO:0000256" key="5">
    <source>
        <dbReference type="ARBA" id="ARBA00023274"/>
    </source>
</evidence>
<sequence length="102" mass="11079">MYAIIETGGKQYRVEEGSKIVVEKLAAQAGSDVTLDKVLMVGGVDCKVGAPYLAGAAVTAEVVEQGRGPKVMVFKRRRRKDSKTLRGHRQDCTTIRVKSINS</sequence>
<dbReference type="GO" id="GO:0019843">
    <property type="term" value="F:rRNA binding"/>
    <property type="evidence" value="ECO:0007669"/>
    <property type="project" value="UniProtKB-UniRule"/>
</dbReference>
<dbReference type="EMBL" id="CP014229">
    <property type="protein sequence ID" value="AMD91306.1"/>
    <property type="molecule type" value="Genomic_DNA"/>
</dbReference>
<dbReference type="Proteomes" id="UP000069241">
    <property type="component" value="Chromosome"/>
</dbReference>
<accession>A0A120KMH3</accession>
<dbReference type="GO" id="GO:0005840">
    <property type="term" value="C:ribosome"/>
    <property type="evidence" value="ECO:0007669"/>
    <property type="project" value="UniProtKB-KW"/>
</dbReference>
<organism evidence="8 9">
    <name type="scientific">Desulfovibrio fairfieldensis</name>
    <dbReference type="NCBI Taxonomy" id="44742"/>
    <lineage>
        <taxon>Bacteria</taxon>
        <taxon>Pseudomonadati</taxon>
        <taxon>Thermodesulfobacteriota</taxon>
        <taxon>Desulfovibrionia</taxon>
        <taxon>Desulfovibrionales</taxon>
        <taxon>Desulfovibrionaceae</taxon>
        <taxon>Desulfovibrio</taxon>
    </lineage>
</organism>
<proteinExistence type="inferred from homology"/>
<protein>
    <recommendedName>
        <fullName evidence="6">Large ribosomal subunit protein bL21</fullName>
    </recommendedName>
</protein>
<evidence type="ECO:0000256" key="1">
    <source>
        <dbReference type="ARBA" id="ARBA00008563"/>
    </source>
</evidence>
<keyword evidence="3 6" id="KW-0694">RNA-binding</keyword>
<name>A0A120KMH3_9BACT</name>
<dbReference type="InterPro" id="IPR018258">
    <property type="entry name" value="Ribosomal_bL21_CS"/>
</dbReference>
<keyword evidence="9" id="KW-1185">Reference proteome</keyword>
<dbReference type="RefSeq" id="WP_062254396.1">
    <property type="nucleotide sequence ID" value="NZ_CP014229.1"/>
</dbReference>
<dbReference type="InterPro" id="IPR001787">
    <property type="entry name" value="Ribosomal_bL21"/>
</dbReference>
<dbReference type="STRING" id="44742.AXF13_14865"/>
<dbReference type="HAMAP" id="MF_01363">
    <property type="entry name" value="Ribosomal_bL21"/>
    <property type="match status" value="1"/>
</dbReference>
<gene>
    <name evidence="6" type="primary">rplU</name>
    <name evidence="8" type="ORF">AXF13_14865</name>
</gene>
<keyword evidence="5 6" id="KW-0687">Ribonucleoprotein</keyword>
<dbReference type="GO" id="GO:0005737">
    <property type="term" value="C:cytoplasm"/>
    <property type="evidence" value="ECO:0007669"/>
    <property type="project" value="UniProtKB-ARBA"/>
</dbReference>
<reference evidence="9" key="1">
    <citation type="submission" date="2016-02" db="EMBL/GenBank/DDBJ databases">
        <authorList>
            <person name="Holder M.E."/>
            <person name="Ajami N.J."/>
            <person name="Petrosino J.F."/>
        </authorList>
    </citation>
    <scope>NUCLEOTIDE SEQUENCE [LARGE SCALE GENOMIC DNA]</scope>
    <source>
        <strain evidence="9">CCUG 45958</strain>
    </source>
</reference>
<dbReference type="GO" id="GO:1990904">
    <property type="term" value="C:ribonucleoprotein complex"/>
    <property type="evidence" value="ECO:0007669"/>
    <property type="project" value="UniProtKB-KW"/>
</dbReference>
<dbReference type="AlphaFoldDB" id="A0A120KMH3"/>
<dbReference type="PROSITE" id="PS01169">
    <property type="entry name" value="RIBOSOMAL_L21"/>
    <property type="match status" value="1"/>
</dbReference>
<dbReference type="PANTHER" id="PTHR21349">
    <property type="entry name" value="50S RIBOSOMAL PROTEIN L21"/>
    <property type="match status" value="1"/>
</dbReference>
<dbReference type="Pfam" id="PF00829">
    <property type="entry name" value="Ribosomal_L21p"/>
    <property type="match status" value="1"/>
</dbReference>
<dbReference type="InterPro" id="IPR036164">
    <property type="entry name" value="bL21-like_sf"/>
</dbReference>
<evidence type="ECO:0000256" key="6">
    <source>
        <dbReference type="HAMAP-Rule" id="MF_01363"/>
    </source>
</evidence>
<comment type="function">
    <text evidence="6 7">This protein binds to 23S rRNA in the presence of protein L20.</text>
</comment>
<dbReference type="InterPro" id="IPR028909">
    <property type="entry name" value="bL21-like"/>
</dbReference>
<dbReference type="SUPFAM" id="SSF141091">
    <property type="entry name" value="L21p-like"/>
    <property type="match status" value="1"/>
</dbReference>
<dbReference type="KEGG" id="dfi:AXF13_14865"/>
<dbReference type="NCBIfam" id="TIGR00061">
    <property type="entry name" value="L21"/>
    <property type="match status" value="1"/>
</dbReference>
<evidence type="ECO:0000256" key="3">
    <source>
        <dbReference type="ARBA" id="ARBA00022884"/>
    </source>
</evidence>
<dbReference type="PANTHER" id="PTHR21349:SF0">
    <property type="entry name" value="LARGE RIBOSOMAL SUBUNIT PROTEIN BL21M"/>
    <property type="match status" value="1"/>
</dbReference>
<keyword evidence="4 6" id="KW-0689">Ribosomal protein</keyword>
<evidence type="ECO:0000256" key="2">
    <source>
        <dbReference type="ARBA" id="ARBA00022730"/>
    </source>
</evidence>